<dbReference type="InParanoid" id="A0A0C2Z2T6"/>
<dbReference type="Proteomes" id="UP000053989">
    <property type="component" value="Unassembled WGS sequence"/>
</dbReference>
<reference evidence="1 2" key="1">
    <citation type="submission" date="2014-04" db="EMBL/GenBank/DDBJ databases">
        <authorList>
            <consortium name="DOE Joint Genome Institute"/>
            <person name="Kuo A."/>
            <person name="Kohler A."/>
            <person name="Nagy L.G."/>
            <person name="Floudas D."/>
            <person name="Copeland A."/>
            <person name="Barry K.W."/>
            <person name="Cichocki N."/>
            <person name="Veneault-Fourrey C."/>
            <person name="LaButti K."/>
            <person name="Lindquist E.A."/>
            <person name="Lipzen A."/>
            <person name="Lundell T."/>
            <person name="Morin E."/>
            <person name="Murat C."/>
            <person name="Sun H."/>
            <person name="Tunlid A."/>
            <person name="Henrissat B."/>
            <person name="Grigoriev I.V."/>
            <person name="Hibbett D.S."/>
            <person name="Martin F."/>
            <person name="Nordberg H.P."/>
            <person name="Cantor M.N."/>
            <person name="Hua S.X."/>
        </authorList>
    </citation>
    <scope>NUCLEOTIDE SEQUENCE [LARGE SCALE GENOMIC DNA]</scope>
    <source>
        <strain evidence="1 2">Foug A</strain>
    </source>
</reference>
<dbReference type="EMBL" id="KN822121">
    <property type="protein sequence ID" value="KIM56188.1"/>
    <property type="molecule type" value="Genomic_DNA"/>
</dbReference>
<evidence type="ECO:0000313" key="1">
    <source>
        <dbReference type="EMBL" id="KIM56188.1"/>
    </source>
</evidence>
<dbReference type="AlphaFoldDB" id="A0A0C2Z2T6"/>
<evidence type="ECO:0000313" key="2">
    <source>
        <dbReference type="Proteomes" id="UP000053989"/>
    </source>
</evidence>
<dbReference type="HOGENOM" id="CLU_2813889_0_0_1"/>
<protein>
    <submittedName>
        <fullName evidence="1">Uncharacterized protein</fullName>
    </submittedName>
</protein>
<sequence>MAPVCSELDGENGVFSISIPISCTQRLIFLPGNSIASGITTCLFLTTSHHGHVRQSADLSDKYGADI</sequence>
<organism evidence="1 2">
    <name type="scientific">Scleroderma citrinum Foug A</name>
    <dbReference type="NCBI Taxonomy" id="1036808"/>
    <lineage>
        <taxon>Eukaryota</taxon>
        <taxon>Fungi</taxon>
        <taxon>Dikarya</taxon>
        <taxon>Basidiomycota</taxon>
        <taxon>Agaricomycotina</taxon>
        <taxon>Agaricomycetes</taxon>
        <taxon>Agaricomycetidae</taxon>
        <taxon>Boletales</taxon>
        <taxon>Sclerodermatineae</taxon>
        <taxon>Sclerodermataceae</taxon>
        <taxon>Scleroderma</taxon>
    </lineage>
</organism>
<reference evidence="2" key="2">
    <citation type="submission" date="2015-01" db="EMBL/GenBank/DDBJ databases">
        <title>Evolutionary Origins and Diversification of the Mycorrhizal Mutualists.</title>
        <authorList>
            <consortium name="DOE Joint Genome Institute"/>
            <consortium name="Mycorrhizal Genomics Consortium"/>
            <person name="Kohler A."/>
            <person name="Kuo A."/>
            <person name="Nagy L.G."/>
            <person name="Floudas D."/>
            <person name="Copeland A."/>
            <person name="Barry K.W."/>
            <person name="Cichocki N."/>
            <person name="Veneault-Fourrey C."/>
            <person name="LaButti K."/>
            <person name="Lindquist E.A."/>
            <person name="Lipzen A."/>
            <person name="Lundell T."/>
            <person name="Morin E."/>
            <person name="Murat C."/>
            <person name="Riley R."/>
            <person name="Ohm R."/>
            <person name="Sun H."/>
            <person name="Tunlid A."/>
            <person name="Henrissat B."/>
            <person name="Grigoriev I.V."/>
            <person name="Hibbett D.S."/>
            <person name="Martin F."/>
        </authorList>
    </citation>
    <scope>NUCLEOTIDE SEQUENCE [LARGE SCALE GENOMIC DNA]</scope>
    <source>
        <strain evidence="2">Foug A</strain>
    </source>
</reference>
<keyword evidence="2" id="KW-1185">Reference proteome</keyword>
<gene>
    <name evidence="1" type="ORF">SCLCIDRAFT_250542</name>
</gene>
<name>A0A0C2Z2T6_9AGAM</name>
<proteinExistence type="predicted"/>
<accession>A0A0C2Z2T6</accession>